<name>A0ACC5WS55_PANGG</name>
<evidence type="ECO:0000313" key="1">
    <source>
        <dbReference type="EMBL" id="MCI4381836.1"/>
    </source>
</evidence>
<evidence type="ECO:0000313" key="2">
    <source>
        <dbReference type="Proteomes" id="UP000829447"/>
    </source>
</evidence>
<accession>A0ACC5WS55</accession>
<dbReference type="EMBL" id="CM040462">
    <property type="protein sequence ID" value="MCI4381836.1"/>
    <property type="molecule type" value="Genomic_DNA"/>
</dbReference>
<reference evidence="1 2" key="1">
    <citation type="journal article" date="2022" name="bioRxiv">
        <title>An ancient truncated duplication of the anti-Mullerian hormone receptor type 2 gene is a potential conserved master sex determinant in the Pangasiidae catfish family.</title>
        <authorList>
            <person name="Wen M."/>
            <person name="Pan Q."/>
            <person name="Jouanno E."/>
            <person name="Montfort J."/>
            <person name="Zahm M."/>
            <person name="Cabau C."/>
            <person name="Klopp C."/>
            <person name="Iampietro C."/>
            <person name="Roques C."/>
            <person name="Bouchez O."/>
            <person name="Castinel A."/>
            <person name="Donnadieu C."/>
            <person name="Parrinello H."/>
            <person name="Poncet C."/>
            <person name="Belmonte E."/>
            <person name="Gautier V."/>
            <person name="Avarre J.-C."/>
            <person name="Dugue R."/>
            <person name="Gustiano R."/>
            <person name="Ha T.T.T."/>
            <person name="Campet M."/>
            <person name="Sriphairoj K."/>
            <person name="Ribolli J."/>
            <person name="de Almeida F.L."/>
            <person name="Desvignes T."/>
            <person name="Postlethwait J.H."/>
            <person name="Bucao C.F."/>
            <person name="Robinson-Rechavi M."/>
            <person name="Bobe J."/>
            <person name="Herpin A."/>
            <person name="Guiguen Y."/>
        </authorList>
    </citation>
    <scope>NUCLEOTIDE SEQUENCE [LARGE SCALE GENOMIC DNA]</scope>
    <source>
        <strain evidence="1">YG-Dec2019</strain>
    </source>
</reference>
<protein>
    <submittedName>
        <fullName evidence="1">Uncharacterized protein</fullName>
    </submittedName>
</protein>
<comment type="caution">
    <text evidence="1">The sequence shown here is derived from an EMBL/GenBank/DDBJ whole genome shotgun (WGS) entry which is preliminary data.</text>
</comment>
<sequence length="660" mass="74065">IDYIHLSGPYLRACAFRVSPCCTFLFWIRLRLSSGSARMAMDVCFTFLVAGLCVLPALLWTLCPYLLQDCAYMLNAVRLGVRLERYKRRARFYSILDCFLDAVRKHPHKPFIHFMGETHSYSDVDGESNKVAHALQKVAGLKEGDIVALFIGNEPCFIWIWLGLAKLGCASALLNFNIRSKSLLHCFSCCGANVLIVSEELCGAIEEVLPALKEKSISVYVLSDACSTDGIKGISQAITQAPDEALSPSLRANVKFHSTALYIYTSGTTGLPKAAMVTHERVWAASFIQAVSGVTSEDVFYLNLPLYHSAGFLIGFTGCIERGNTLVLRKKFSASQFWDDCRKYNVTVMQYIGETMRYLCSTPKRDNDRDHKVKIAIGNGVRADVWNEFLNRFGNIYIRELYAATEGNIGFINYTTKVGVVGRVNFLHKKLFPHALIKFDIEKEEPVRNADGLCVPAARGEPGLLVGKITIKSPFVGYAGNKQQTEKKRLRDVFVKGDLYFNSGDLLKIDHENFVYFQDRVGDTFRWKGENVATTEVSDILTMADCIEEANVYGVMVKGHEGRIGMAAIVLKEGKEFDGIDTYRVLANYLPVYARPRFIRIQSSLELTGTFKMKKVKLVEEGFDPALIRDPLYFLDLVEKKYVALTQEIYNSVIVGDIKL</sequence>
<organism evidence="1 2">
    <name type="scientific">Pangasianodon gigas</name>
    <name type="common">Mekong giant catfish</name>
    <name type="synonym">Pangasius gigas</name>
    <dbReference type="NCBI Taxonomy" id="30993"/>
    <lineage>
        <taxon>Eukaryota</taxon>
        <taxon>Metazoa</taxon>
        <taxon>Chordata</taxon>
        <taxon>Craniata</taxon>
        <taxon>Vertebrata</taxon>
        <taxon>Euteleostomi</taxon>
        <taxon>Actinopterygii</taxon>
        <taxon>Neopterygii</taxon>
        <taxon>Teleostei</taxon>
        <taxon>Ostariophysi</taxon>
        <taxon>Siluriformes</taxon>
        <taxon>Pangasiidae</taxon>
        <taxon>Pangasianodon</taxon>
    </lineage>
</organism>
<feature type="non-terminal residue" evidence="1">
    <location>
        <position position="1"/>
    </location>
</feature>
<proteinExistence type="predicted"/>
<gene>
    <name evidence="1" type="ORF">PGIGA_G00256560</name>
</gene>
<dbReference type="Proteomes" id="UP000829447">
    <property type="component" value="Linkage Group LG9"/>
</dbReference>
<keyword evidence="2" id="KW-1185">Reference proteome</keyword>